<protein>
    <recommendedName>
        <fullName evidence="1">F-box domain-containing protein</fullName>
    </recommendedName>
</protein>
<dbReference type="SUPFAM" id="SSF81383">
    <property type="entry name" value="F-box domain"/>
    <property type="match status" value="1"/>
</dbReference>
<dbReference type="EMBL" id="JAKJXO020000004">
    <property type="protein sequence ID" value="KAL1606285.1"/>
    <property type="molecule type" value="Genomic_DNA"/>
</dbReference>
<dbReference type="CDD" id="cd09917">
    <property type="entry name" value="F-box_SF"/>
    <property type="match status" value="1"/>
</dbReference>
<evidence type="ECO:0000313" key="3">
    <source>
        <dbReference type="Proteomes" id="UP001521785"/>
    </source>
</evidence>
<comment type="caution">
    <text evidence="2">The sequence shown here is derived from an EMBL/GenBank/DDBJ whole genome shotgun (WGS) entry which is preliminary data.</text>
</comment>
<name>A0ABR3RPE1_9PLEO</name>
<feature type="domain" description="F-box" evidence="1">
    <location>
        <begin position="1"/>
        <end position="46"/>
    </location>
</feature>
<dbReference type="Proteomes" id="UP001521785">
    <property type="component" value="Unassembled WGS sequence"/>
</dbReference>
<gene>
    <name evidence="2" type="ORF">SLS60_003687</name>
</gene>
<evidence type="ECO:0000313" key="2">
    <source>
        <dbReference type="EMBL" id="KAL1606285.1"/>
    </source>
</evidence>
<dbReference type="InterPro" id="IPR001810">
    <property type="entry name" value="F-box_dom"/>
</dbReference>
<reference evidence="2 3" key="1">
    <citation type="submission" date="2024-02" db="EMBL/GenBank/DDBJ databases">
        <title>De novo assembly and annotation of 12 fungi associated with fruit tree decline syndrome in Ontario, Canada.</title>
        <authorList>
            <person name="Sulman M."/>
            <person name="Ellouze W."/>
            <person name="Ilyukhin E."/>
        </authorList>
    </citation>
    <scope>NUCLEOTIDE SEQUENCE [LARGE SCALE GENOMIC DNA]</scope>
    <source>
        <strain evidence="2 3">M42-189</strain>
    </source>
</reference>
<evidence type="ECO:0000259" key="1">
    <source>
        <dbReference type="PROSITE" id="PS50181"/>
    </source>
</evidence>
<dbReference type="PROSITE" id="PS50181">
    <property type="entry name" value="FBOX"/>
    <property type="match status" value="1"/>
</dbReference>
<keyword evidence="3" id="KW-1185">Reference proteome</keyword>
<proteinExistence type="predicted"/>
<organism evidence="2 3">
    <name type="scientific">Paraconiothyrium brasiliense</name>
    <dbReference type="NCBI Taxonomy" id="300254"/>
    <lineage>
        <taxon>Eukaryota</taxon>
        <taxon>Fungi</taxon>
        <taxon>Dikarya</taxon>
        <taxon>Ascomycota</taxon>
        <taxon>Pezizomycotina</taxon>
        <taxon>Dothideomycetes</taxon>
        <taxon>Pleosporomycetidae</taxon>
        <taxon>Pleosporales</taxon>
        <taxon>Massarineae</taxon>
        <taxon>Didymosphaeriaceae</taxon>
        <taxon>Paraconiothyrium</taxon>
    </lineage>
</organism>
<dbReference type="InterPro" id="IPR036047">
    <property type="entry name" value="F-box-like_dom_sf"/>
</dbReference>
<sequence>MAHLANLPTELALDYMSYLDSSDLFSLAQTTKKLRDAALGAAYSHIKISVCQGPDFKHNRSHRRVVKLTTTLLQSPNLAKKVTSLDLNLMPYNYIDKFEPLMSDNQWGRTTEEKRLYDLVVKTVANYTEYRDWIWQGNIVGWTYLLFIITPSLETLRLGHGYGVFVDEWRRWIYDFRDANAIIDPLRDRSRARRGLWQVQHWDGIRGMHKHWDRSHKWTEDVHEEQQQHHKLAALPGLRSVKHVHLADGLRPPWEWMTLPSLQTYEHSGILKNHWPRTHDKVSTIQALWPEDQISQMQELRTNMSIYTAEDRNGQPLCDPPFSHFPYLKTVHISLITKEERPHMRGCLVVPMESHMREYAYPFMRLMPLAPTLEVLEMRLAEGQHVKKGGLELFMQPITELQHFTRLKKLGVPAYLLTAQCWRRSDGHAIAANVLPIEMLPPNLEVLTIYLNGEGVADKQEAREYGNMPYCEAVEKVMRDVLRWREHVLDLSRVRIDYAEFDGGPSAILPLEELEAAGIQVEAL</sequence>
<accession>A0ABR3RPE1</accession>